<organism evidence="1">
    <name type="scientific">freshwater metagenome</name>
    <dbReference type="NCBI Taxonomy" id="449393"/>
    <lineage>
        <taxon>unclassified sequences</taxon>
        <taxon>metagenomes</taxon>
        <taxon>ecological metagenomes</taxon>
    </lineage>
</organism>
<proteinExistence type="predicted"/>
<gene>
    <name evidence="1" type="ORF">UFOPK1495_01802</name>
</gene>
<accession>A0A6J6DSI0</accession>
<dbReference type="AlphaFoldDB" id="A0A6J6DSI0"/>
<evidence type="ECO:0000313" key="1">
    <source>
        <dbReference type="EMBL" id="CAB4566456.1"/>
    </source>
</evidence>
<protein>
    <submittedName>
        <fullName evidence="1">Unannotated protein</fullName>
    </submittedName>
</protein>
<reference evidence="1" key="1">
    <citation type="submission" date="2020-05" db="EMBL/GenBank/DDBJ databases">
        <authorList>
            <person name="Chiriac C."/>
            <person name="Salcher M."/>
            <person name="Ghai R."/>
            <person name="Kavagutti S V."/>
        </authorList>
    </citation>
    <scope>NUCLEOTIDE SEQUENCE</scope>
</reference>
<sequence length="124" mass="13234">MRAAKNIRASPATFGTFSQRARPSDDEYLTEIVARLASGYCTPNCSDVGFGLAGITLDLGGNDQAITTAEVVVEHRRGDAHLVDDVVDAHGRLAAGIDGRDGKLEDPGPVVIHHGSTLRGRRRR</sequence>
<name>A0A6J6DSI0_9ZZZZ</name>
<dbReference type="EMBL" id="CAEZSU010000267">
    <property type="protein sequence ID" value="CAB4566456.1"/>
    <property type="molecule type" value="Genomic_DNA"/>
</dbReference>